<dbReference type="PANTHER" id="PTHR22939">
    <property type="entry name" value="SERINE PROTEASE FAMILY S1C HTRA-RELATED"/>
    <property type="match status" value="1"/>
</dbReference>
<proteinExistence type="inferred from homology"/>
<feature type="domain" description="PDZ" evidence="10">
    <location>
        <begin position="277"/>
        <end position="368"/>
    </location>
</feature>
<dbReference type="PANTHER" id="PTHR22939:SF129">
    <property type="entry name" value="SERINE PROTEASE HTRA2, MITOCHONDRIAL"/>
    <property type="match status" value="1"/>
</dbReference>
<evidence type="ECO:0000256" key="9">
    <source>
        <dbReference type="SAM" id="Phobius"/>
    </source>
</evidence>
<dbReference type="InterPro" id="IPR001478">
    <property type="entry name" value="PDZ"/>
</dbReference>
<protein>
    <submittedName>
        <fullName evidence="11">Do family serine endopeptidase</fullName>
        <ecNumber evidence="11">3.4.21.107</ecNumber>
    </submittedName>
</protein>
<feature type="active site" description="Charge relay system" evidence="7">
    <location>
        <position position="231"/>
    </location>
</feature>
<dbReference type="EMBL" id="JARGDL010000013">
    <property type="protein sequence ID" value="MDF1612431.1"/>
    <property type="molecule type" value="Genomic_DNA"/>
</dbReference>
<dbReference type="GO" id="GO:0004252">
    <property type="term" value="F:serine-type endopeptidase activity"/>
    <property type="evidence" value="ECO:0007669"/>
    <property type="project" value="InterPro"/>
</dbReference>
<dbReference type="Gene3D" id="2.40.10.120">
    <property type="match status" value="1"/>
</dbReference>
<keyword evidence="4" id="KW-0677">Repeat</keyword>
<dbReference type="InterPro" id="IPR011782">
    <property type="entry name" value="Pept_S1C_Do"/>
</dbReference>
<dbReference type="SUPFAM" id="SSF50156">
    <property type="entry name" value="PDZ domain-like"/>
    <property type="match status" value="2"/>
</dbReference>
<dbReference type="Pfam" id="PF13365">
    <property type="entry name" value="Trypsin_2"/>
    <property type="match status" value="1"/>
</dbReference>
<keyword evidence="9" id="KW-1133">Transmembrane helix</keyword>
<keyword evidence="2" id="KW-0645">Protease</keyword>
<evidence type="ECO:0000256" key="1">
    <source>
        <dbReference type="ARBA" id="ARBA00010541"/>
    </source>
</evidence>
<evidence type="ECO:0000256" key="3">
    <source>
        <dbReference type="ARBA" id="ARBA00022729"/>
    </source>
</evidence>
<dbReference type="InterPro" id="IPR009003">
    <property type="entry name" value="Peptidase_S1_PA"/>
</dbReference>
<evidence type="ECO:0000256" key="6">
    <source>
        <dbReference type="ARBA" id="ARBA00022825"/>
    </source>
</evidence>
<dbReference type="InterPro" id="IPR001940">
    <property type="entry name" value="Peptidase_S1C"/>
</dbReference>
<keyword evidence="6" id="KW-0720">Serine protease</keyword>
<dbReference type="PRINTS" id="PR00834">
    <property type="entry name" value="PROTEASES2C"/>
</dbReference>
<evidence type="ECO:0000256" key="8">
    <source>
        <dbReference type="PIRSR" id="PIRSR611782-2"/>
    </source>
</evidence>
<comment type="similarity">
    <text evidence="1">Belongs to the peptidase S1C family.</text>
</comment>
<evidence type="ECO:0000256" key="5">
    <source>
        <dbReference type="ARBA" id="ARBA00022801"/>
    </source>
</evidence>
<feature type="binding site" evidence="8">
    <location>
        <position position="124"/>
    </location>
    <ligand>
        <name>substrate</name>
    </ligand>
</feature>
<keyword evidence="5 11" id="KW-0378">Hydrolase</keyword>
<keyword evidence="12" id="KW-1185">Reference proteome</keyword>
<comment type="caution">
    <text evidence="11">The sequence shown here is derived from an EMBL/GenBank/DDBJ whole genome shotgun (WGS) entry which is preliminary data.</text>
</comment>
<dbReference type="PROSITE" id="PS50106">
    <property type="entry name" value="PDZ"/>
    <property type="match status" value="1"/>
</dbReference>
<dbReference type="Proteomes" id="UP001221302">
    <property type="component" value="Unassembled WGS sequence"/>
</dbReference>
<dbReference type="EC" id="3.4.21.107" evidence="11"/>
<dbReference type="InterPro" id="IPR036034">
    <property type="entry name" value="PDZ_sf"/>
</dbReference>
<feature type="binding site" evidence="8">
    <location>
        <begin position="229"/>
        <end position="231"/>
    </location>
    <ligand>
        <name>substrate</name>
    </ligand>
</feature>
<evidence type="ECO:0000256" key="4">
    <source>
        <dbReference type="ARBA" id="ARBA00022737"/>
    </source>
</evidence>
<dbReference type="AlphaFoldDB" id="A0AAE3NWU9"/>
<feature type="active site" description="Charge relay system" evidence="7">
    <location>
        <position position="154"/>
    </location>
</feature>
<dbReference type="Pfam" id="PF13180">
    <property type="entry name" value="PDZ_2"/>
    <property type="match status" value="1"/>
</dbReference>
<gene>
    <name evidence="11" type="ORF">P0M35_09730</name>
</gene>
<dbReference type="NCBIfam" id="TIGR02037">
    <property type="entry name" value="degP_htrA_DO"/>
    <property type="match status" value="1"/>
</dbReference>
<accession>A0AAE3NWU9</accession>
<organism evidence="11 12">
    <name type="scientific">Stygiobacter electus</name>
    <dbReference type="NCBI Taxonomy" id="3032292"/>
    <lineage>
        <taxon>Bacteria</taxon>
        <taxon>Pseudomonadati</taxon>
        <taxon>Ignavibacteriota</taxon>
        <taxon>Ignavibacteria</taxon>
        <taxon>Ignavibacteriales</taxon>
        <taxon>Melioribacteraceae</taxon>
        <taxon>Stygiobacter</taxon>
    </lineage>
</organism>
<dbReference type="Gene3D" id="2.30.42.10">
    <property type="match status" value="2"/>
</dbReference>
<sequence>MRRKNVIGTAVLIFIGIVFGAVLVSGFGLVHPSYGNIKIGADKPPVEQVNADAAAFNNAFVQVAEKVTPSIVQIEVVTTVKNDINIPKEFHFFFPFRDDVPKEQQGGGSGIIISDDGYILTNNHVVENAKSVTVTLHDKRKYDATVVGTDPLTDLAVIKIDESNLPEAYLGDSDKIHVGQWVMAIGNPLSLASTVTAGIISATSRNINIIKDNYGVENFIQTDAAINPGNSGGALVDLNGAVIGVNSAIATNGFSQSYIGYGFAIPINLAKAVASDLIANGKVSRGYIGVSIEEVDAATAKAVGLDEPKGVIIQQIVEGSAASKSDIKVGDIILKIDEKVVNQPNELQSYVAAKRAGTSVRLTLFRDGKTIERYVTLKARDEKEDKSIKVDLKGKKGKDIDAKEISFDEIGLSVRNMNDDELSEFKTKKGVLITNVKSFSRAYNQRLGEGLVITSADRKEINSVSELKQIIESKKGKAVLLKVVDKEGNSRLVGIDIPNK</sequence>
<feature type="transmembrane region" description="Helical" evidence="9">
    <location>
        <begin position="7"/>
        <end position="30"/>
    </location>
</feature>
<keyword evidence="9" id="KW-0472">Membrane</keyword>
<evidence type="ECO:0000313" key="12">
    <source>
        <dbReference type="Proteomes" id="UP001221302"/>
    </source>
</evidence>
<keyword evidence="9" id="KW-0812">Transmembrane</keyword>
<reference evidence="11" key="1">
    <citation type="submission" date="2023-03" db="EMBL/GenBank/DDBJ databases">
        <title>Stygiobacter electus gen. nov., sp. nov., facultatively anaerobic thermotolerant bacterium of the class Ignavibacteria from a well of Yessentuki mineral water deposit.</title>
        <authorList>
            <person name="Podosokorskaya O.A."/>
            <person name="Elcheninov A.G."/>
            <person name="Petrova N.F."/>
            <person name="Zavarzina D.G."/>
            <person name="Kublanov I.V."/>
            <person name="Merkel A.Y."/>
        </authorList>
    </citation>
    <scope>NUCLEOTIDE SEQUENCE</scope>
    <source>
        <strain evidence="11">09-Me</strain>
    </source>
</reference>
<dbReference type="RefSeq" id="WP_321536202.1">
    <property type="nucleotide sequence ID" value="NZ_JARGDL010000013.1"/>
</dbReference>
<keyword evidence="3" id="KW-0732">Signal</keyword>
<evidence type="ECO:0000256" key="2">
    <source>
        <dbReference type="ARBA" id="ARBA00022670"/>
    </source>
</evidence>
<name>A0AAE3NWU9_9BACT</name>
<feature type="active site" description="Charge relay system" evidence="7">
    <location>
        <position position="124"/>
    </location>
</feature>
<feature type="binding site" evidence="8">
    <location>
        <position position="154"/>
    </location>
    <ligand>
        <name>substrate</name>
    </ligand>
</feature>
<dbReference type="GO" id="GO:0006508">
    <property type="term" value="P:proteolysis"/>
    <property type="evidence" value="ECO:0007669"/>
    <property type="project" value="UniProtKB-KW"/>
</dbReference>
<dbReference type="SUPFAM" id="SSF50494">
    <property type="entry name" value="Trypsin-like serine proteases"/>
    <property type="match status" value="1"/>
</dbReference>
<dbReference type="SMART" id="SM00228">
    <property type="entry name" value="PDZ"/>
    <property type="match status" value="2"/>
</dbReference>
<evidence type="ECO:0000259" key="10">
    <source>
        <dbReference type="PROSITE" id="PS50106"/>
    </source>
</evidence>
<evidence type="ECO:0000313" key="11">
    <source>
        <dbReference type="EMBL" id="MDF1612431.1"/>
    </source>
</evidence>
<evidence type="ECO:0000256" key="7">
    <source>
        <dbReference type="PIRSR" id="PIRSR611782-1"/>
    </source>
</evidence>